<accession>A0A8J6IWN7</accession>
<dbReference type="Gene3D" id="1.10.3210.10">
    <property type="entry name" value="Hypothetical protein af1432"/>
    <property type="match status" value="1"/>
</dbReference>
<reference evidence="2" key="2">
    <citation type="submission" date="2020-08" db="EMBL/GenBank/DDBJ databases">
        <authorList>
            <person name="Lai Q."/>
        </authorList>
    </citation>
    <scope>NUCLEOTIDE SEQUENCE</scope>
    <source>
        <strain evidence="2">S27-2</strain>
    </source>
</reference>
<dbReference type="Pfam" id="PF08668">
    <property type="entry name" value="HDOD"/>
    <property type="match status" value="1"/>
</dbReference>
<dbReference type="Gene3D" id="3.20.20.450">
    <property type="entry name" value="EAL domain"/>
    <property type="match status" value="1"/>
</dbReference>
<sequence length="411" mass="46954">MYFFIARQPIFDSNMSVVAYELLFRNSEKNIFPAIDPNIATSRMIDGITSVDDWNSILQHKTAYINFTAEAVIQELPLTLPRKKIVVELLESAEPTPELLKAVIKLHNQGYKVALDDYEHNPAWEPFLPYIHSVKIETPLIAPQKLLQICNRLQHFSHLILLAEKIETQQDYLQAKSLGFEHFQGYFFCKPEMFKSRFLGHSHAALLKVIKEINQDEISADKVVQACEGDLRLSVKLLRYVNSALFTRTVPINSIKHAVSFLGKRELQRFVYLTLTTYATSERLFEVIKISLTRARFSELWAQQAYRAELSDKAFLGGMLSVVDAVLGTDMETIIESISLSEPLKNILLKRDGPIGLCLVLLEKIERAEWQQVDTLLPQLNIGAELTSKLYNEASLWAEARLMILQDKEVV</sequence>
<dbReference type="Proteomes" id="UP000601768">
    <property type="component" value="Unassembled WGS sequence"/>
</dbReference>
<dbReference type="SUPFAM" id="SSF109604">
    <property type="entry name" value="HD-domain/PDEase-like"/>
    <property type="match status" value="1"/>
</dbReference>
<feature type="domain" description="HDOD" evidence="1">
    <location>
        <begin position="199"/>
        <end position="386"/>
    </location>
</feature>
<dbReference type="InterPro" id="IPR052340">
    <property type="entry name" value="RNase_Y/CdgJ"/>
</dbReference>
<keyword evidence="3" id="KW-1185">Reference proteome</keyword>
<evidence type="ECO:0000259" key="1">
    <source>
        <dbReference type="PROSITE" id="PS51833"/>
    </source>
</evidence>
<protein>
    <submittedName>
        <fullName evidence="2">HDOD domain-containing protein</fullName>
    </submittedName>
</protein>
<dbReference type="EMBL" id="JACNEP010000011">
    <property type="protein sequence ID" value="MBC3766871.1"/>
    <property type="molecule type" value="Genomic_DNA"/>
</dbReference>
<dbReference type="PIRSF" id="PIRSF003180">
    <property type="entry name" value="DiGMPpdiest_YuxH"/>
    <property type="match status" value="1"/>
</dbReference>
<name>A0A8J6IWN7_9ALTE</name>
<dbReference type="PANTHER" id="PTHR33525">
    <property type="match status" value="1"/>
</dbReference>
<dbReference type="InterPro" id="IPR013976">
    <property type="entry name" value="HDOD"/>
</dbReference>
<dbReference type="AlphaFoldDB" id="A0A8J6IWN7"/>
<reference evidence="2" key="1">
    <citation type="journal article" date="2018" name="Int. J. Syst. Evol. Microbiol.">
        <title>Neptunicella marina gen. nov., sp. nov., isolated from surface seawater.</title>
        <authorList>
            <person name="Liu X."/>
            <person name="Lai Q."/>
            <person name="Du Y."/>
            <person name="Zhang X."/>
            <person name="Liu Z."/>
            <person name="Sun F."/>
            <person name="Shao Z."/>
        </authorList>
    </citation>
    <scope>NUCLEOTIDE SEQUENCE</scope>
    <source>
        <strain evidence="2">S27-2</strain>
    </source>
</reference>
<comment type="caution">
    <text evidence="2">The sequence shown here is derived from an EMBL/GenBank/DDBJ whole genome shotgun (WGS) entry which is preliminary data.</text>
</comment>
<dbReference type="InterPro" id="IPR001633">
    <property type="entry name" value="EAL_dom"/>
</dbReference>
<gene>
    <name evidence="2" type="ORF">H8B19_13375</name>
</gene>
<dbReference type="InterPro" id="IPR014408">
    <property type="entry name" value="dGMP_Pdiesterase_EAL/HD-GYP"/>
</dbReference>
<evidence type="ECO:0000313" key="3">
    <source>
        <dbReference type="Proteomes" id="UP000601768"/>
    </source>
</evidence>
<evidence type="ECO:0000313" key="2">
    <source>
        <dbReference type="EMBL" id="MBC3766871.1"/>
    </source>
</evidence>
<dbReference type="Pfam" id="PF00563">
    <property type="entry name" value="EAL"/>
    <property type="match status" value="1"/>
</dbReference>
<dbReference type="RefSeq" id="WP_186507397.1">
    <property type="nucleotide sequence ID" value="NZ_JACNEP010000011.1"/>
</dbReference>
<organism evidence="2 3">
    <name type="scientific">Neptunicella marina</name>
    <dbReference type="NCBI Taxonomy" id="2125989"/>
    <lineage>
        <taxon>Bacteria</taxon>
        <taxon>Pseudomonadati</taxon>
        <taxon>Pseudomonadota</taxon>
        <taxon>Gammaproteobacteria</taxon>
        <taxon>Alteromonadales</taxon>
        <taxon>Alteromonadaceae</taxon>
        <taxon>Neptunicella</taxon>
    </lineage>
</organism>
<dbReference type="SUPFAM" id="SSF141868">
    <property type="entry name" value="EAL domain-like"/>
    <property type="match status" value="1"/>
</dbReference>
<proteinExistence type="predicted"/>
<dbReference type="InterPro" id="IPR035919">
    <property type="entry name" value="EAL_sf"/>
</dbReference>
<dbReference type="PANTHER" id="PTHR33525:SF4">
    <property type="entry name" value="CYCLIC DI-GMP PHOSPHODIESTERASE CDGJ"/>
    <property type="match status" value="1"/>
</dbReference>
<dbReference type="PROSITE" id="PS51833">
    <property type="entry name" value="HDOD"/>
    <property type="match status" value="1"/>
</dbReference>